<gene>
    <name evidence="2" type="ORF">SBAD_LOCUS2198</name>
</gene>
<evidence type="ECO:0000256" key="1">
    <source>
        <dbReference type="SAM" id="SignalP"/>
    </source>
</evidence>
<keyword evidence="1" id="KW-0732">Signal</keyword>
<sequence length="87" mass="9680">MNALLIFLAAVVMASSQPYGYYAYYPYYAYPYGYLPPSGYGYGYGYYGYYKNKGATAGNEPMPIDSGGPRMNPTAFNDMPRFNPKSA</sequence>
<accession>A0A183IF04</accession>
<keyword evidence="3" id="KW-1185">Reference proteome</keyword>
<protein>
    <submittedName>
        <fullName evidence="4">Sulfur globule protein CV3</fullName>
    </submittedName>
</protein>
<dbReference type="WBParaSite" id="SBAD_0000230101-mRNA-1">
    <property type="protein sequence ID" value="SBAD_0000230101-mRNA-1"/>
    <property type="gene ID" value="SBAD_0000230101"/>
</dbReference>
<name>A0A183IF04_9BILA</name>
<evidence type="ECO:0000313" key="4">
    <source>
        <dbReference type="WBParaSite" id="SBAD_0000230101-mRNA-1"/>
    </source>
</evidence>
<reference evidence="2 3" key="2">
    <citation type="submission" date="2018-11" db="EMBL/GenBank/DDBJ databases">
        <authorList>
            <consortium name="Pathogen Informatics"/>
        </authorList>
    </citation>
    <scope>NUCLEOTIDE SEQUENCE [LARGE SCALE GENOMIC DNA]</scope>
</reference>
<dbReference type="EMBL" id="UZAM01007125">
    <property type="protein sequence ID" value="VDO96870.1"/>
    <property type="molecule type" value="Genomic_DNA"/>
</dbReference>
<dbReference type="AlphaFoldDB" id="A0A183IF04"/>
<dbReference type="Proteomes" id="UP000270296">
    <property type="component" value="Unassembled WGS sequence"/>
</dbReference>
<organism evidence="4">
    <name type="scientific">Soboliphyme baturini</name>
    <dbReference type="NCBI Taxonomy" id="241478"/>
    <lineage>
        <taxon>Eukaryota</taxon>
        <taxon>Metazoa</taxon>
        <taxon>Ecdysozoa</taxon>
        <taxon>Nematoda</taxon>
        <taxon>Enoplea</taxon>
        <taxon>Dorylaimia</taxon>
        <taxon>Dioctophymatida</taxon>
        <taxon>Dioctophymatoidea</taxon>
        <taxon>Soboliphymatidae</taxon>
        <taxon>Soboliphyme</taxon>
    </lineage>
</organism>
<evidence type="ECO:0000313" key="3">
    <source>
        <dbReference type="Proteomes" id="UP000270296"/>
    </source>
</evidence>
<feature type="signal peptide" evidence="1">
    <location>
        <begin position="1"/>
        <end position="16"/>
    </location>
</feature>
<proteinExistence type="predicted"/>
<feature type="chain" id="PRO_5043139933" evidence="1">
    <location>
        <begin position="17"/>
        <end position="87"/>
    </location>
</feature>
<reference evidence="4" key="1">
    <citation type="submission" date="2016-06" db="UniProtKB">
        <authorList>
            <consortium name="WormBaseParasite"/>
        </authorList>
    </citation>
    <scope>IDENTIFICATION</scope>
</reference>
<evidence type="ECO:0000313" key="2">
    <source>
        <dbReference type="EMBL" id="VDO96870.1"/>
    </source>
</evidence>